<dbReference type="PANTHER" id="PTHR43272">
    <property type="entry name" value="LONG-CHAIN-FATTY-ACID--COA LIGASE"/>
    <property type="match status" value="1"/>
</dbReference>
<dbReference type="GO" id="GO:0005783">
    <property type="term" value="C:endoplasmic reticulum"/>
    <property type="evidence" value="ECO:0007669"/>
    <property type="project" value="TreeGrafter"/>
</dbReference>
<dbReference type="Proteomes" id="UP000193642">
    <property type="component" value="Unassembled WGS sequence"/>
</dbReference>
<dbReference type="CDD" id="cd05927">
    <property type="entry name" value="LC-FACS_euk"/>
    <property type="match status" value="1"/>
</dbReference>
<organism evidence="9 10">
    <name type="scientific">Rhizoclosmatium globosum</name>
    <dbReference type="NCBI Taxonomy" id="329046"/>
    <lineage>
        <taxon>Eukaryota</taxon>
        <taxon>Fungi</taxon>
        <taxon>Fungi incertae sedis</taxon>
        <taxon>Chytridiomycota</taxon>
        <taxon>Chytridiomycota incertae sedis</taxon>
        <taxon>Chytridiomycetes</taxon>
        <taxon>Chytridiales</taxon>
        <taxon>Chytriomycetaceae</taxon>
        <taxon>Rhizoclosmatium</taxon>
    </lineage>
</organism>
<dbReference type="OrthoDB" id="1700726at2759"/>
<reference evidence="9 10" key="1">
    <citation type="submission" date="2016-07" db="EMBL/GenBank/DDBJ databases">
        <title>Pervasive Adenine N6-methylation of Active Genes in Fungi.</title>
        <authorList>
            <consortium name="DOE Joint Genome Institute"/>
            <person name="Mondo S.J."/>
            <person name="Dannebaum R.O."/>
            <person name="Kuo R.C."/>
            <person name="Labutti K."/>
            <person name="Haridas S."/>
            <person name="Kuo A."/>
            <person name="Salamov A."/>
            <person name="Ahrendt S.R."/>
            <person name="Lipzen A."/>
            <person name="Sullivan W."/>
            <person name="Andreopoulos W.B."/>
            <person name="Clum A."/>
            <person name="Lindquist E."/>
            <person name="Daum C."/>
            <person name="Ramamoorthy G.K."/>
            <person name="Gryganskyi A."/>
            <person name="Culley D."/>
            <person name="Magnuson J.K."/>
            <person name="James T.Y."/>
            <person name="O'Malley M.A."/>
            <person name="Stajich J.E."/>
            <person name="Spatafora J.W."/>
            <person name="Visel A."/>
            <person name="Grigoriev I.V."/>
        </authorList>
    </citation>
    <scope>NUCLEOTIDE SEQUENCE [LARGE SCALE GENOMIC DNA]</scope>
    <source>
        <strain evidence="9 10">JEL800</strain>
    </source>
</reference>
<keyword evidence="4 7" id="KW-0276">Fatty acid metabolism</keyword>
<dbReference type="STRING" id="329046.A0A1Y2CN55"/>
<keyword evidence="5 7" id="KW-0067">ATP-binding</keyword>
<evidence type="ECO:0000256" key="5">
    <source>
        <dbReference type="ARBA" id="ARBA00022840"/>
    </source>
</evidence>
<evidence type="ECO:0000256" key="2">
    <source>
        <dbReference type="ARBA" id="ARBA00022598"/>
    </source>
</evidence>
<dbReference type="PANTHER" id="PTHR43272:SF33">
    <property type="entry name" value="AMP-BINDING DOMAIN-CONTAINING PROTEIN-RELATED"/>
    <property type="match status" value="1"/>
</dbReference>
<dbReference type="GO" id="GO:0004467">
    <property type="term" value="F:long-chain fatty acid-CoA ligase activity"/>
    <property type="evidence" value="ECO:0007669"/>
    <property type="project" value="UniProtKB-EC"/>
</dbReference>
<keyword evidence="2 7" id="KW-0436">Ligase</keyword>
<evidence type="ECO:0000256" key="1">
    <source>
        <dbReference type="ARBA" id="ARBA00006432"/>
    </source>
</evidence>
<evidence type="ECO:0000256" key="4">
    <source>
        <dbReference type="ARBA" id="ARBA00022832"/>
    </source>
</evidence>
<comment type="function">
    <text evidence="7">Catalyzes the conversion of long-chain fatty acids to their active form acyl-CoAs for both synthesis of cellular lipids, and degradation via beta-oxidation.</text>
</comment>
<comment type="similarity">
    <text evidence="1 7">Belongs to the ATP-dependent AMP-binding enzyme family.</text>
</comment>
<dbReference type="SUPFAM" id="SSF56801">
    <property type="entry name" value="Acetyl-CoA synthetase-like"/>
    <property type="match status" value="1"/>
</dbReference>
<keyword evidence="10" id="KW-1185">Reference proteome</keyword>
<comment type="caution">
    <text evidence="9">The sequence shown here is derived from an EMBL/GenBank/DDBJ whole genome shotgun (WGS) entry which is preliminary data.</text>
</comment>
<dbReference type="InterPro" id="IPR042099">
    <property type="entry name" value="ANL_N_sf"/>
</dbReference>
<gene>
    <name evidence="9" type="ORF">BCR33DRAFT_782173</name>
</gene>
<evidence type="ECO:0000313" key="9">
    <source>
        <dbReference type="EMBL" id="ORY48442.1"/>
    </source>
</evidence>
<dbReference type="PROSITE" id="PS00455">
    <property type="entry name" value="AMP_BINDING"/>
    <property type="match status" value="1"/>
</dbReference>
<dbReference type="Pfam" id="PF00501">
    <property type="entry name" value="AMP-binding"/>
    <property type="match status" value="1"/>
</dbReference>
<keyword evidence="7" id="KW-0443">Lipid metabolism</keyword>
<feature type="domain" description="AMP-dependent synthetase/ligase" evidence="8">
    <location>
        <begin position="92"/>
        <end position="506"/>
    </location>
</feature>
<proteinExistence type="inferred from homology"/>
<dbReference type="Gene3D" id="3.40.50.12780">
    <property type="entry name" value="N-terminal domain of ligase-like"/>
    <property type="match status" value="1"/>
</dbReference>
<dbReference type="GO" id="GO:0016020">
    <property type="term" value="C:membrane"/>
    <property type="evidence" value="ECO:0007669"/>
    <property type="project" value="TreeGrafter"/>
</dbReference>
<dbReference type="InterPro" id="IPR000873">
    <property type="entry name" value="AMP-dep_synth/lig_dom"/>
</dbReference>
<keyword evidence="3 7" id="KW-0547">Nucleotide-binding</keyword>
<evidence type="ECO:0000313" key="10">
    <source>
        <dbReference type="Proteomes" id="UP000193642"/>
    </source>
</evidence>
<dbReference type="EC" id="6.2.1.3" evidence="6 7"/>
<evidence type="ECO:0000256" key="6">
    <source>
        <dbReference type="ARBA" id="ARBA00026121"/>
    </source>
</evidence>
<evidence type="ECO:0000256" key="7">
    <source>
        <dbReference type="RuleBase" id="RU369030"/>
    </source>
</evidence>
<accession>A0A1Y2CN55</accession>
<comment type="catalytic activity">
    <reaction evidence="7">
        <text>a long-chain fatty acid + ATP + CoA = a long-chain fatty acyl-CoA + AMP + diphosphate</text>
        <dbReference type="Rhea" id="RHEA:15421"/>
        <dbReference type="ChEBI" id="CHEBI:30616"/>
        <dbReference type="ChEBI" id="CHEBI:33019"/>
        <dbReference type="ChEBI" id="CHEBI:57287"/>
        <dbReference type="ChEBI" id="CHEBI:57560"/>
        <dbReference type="ChEBI" id="CHEBI:83139"/>
        <dbReference type="ChEBI" id="CHEBI:456215"/>
        <dbReference type="EC" id="6.2.1.3"/>
    </reaction>
</comment>
<dbReference type="AlphaFoldDB" id="A0A1Y2CN55"/>
<sequence>MPYPPLLEHKALGIKALDATKMHELRVYAKKSQAQLPQTAPQQSFDTLRKDFPTVKTLDDVFKSGLRLNPKGNCLGHRPVYYDYETKSMQAKDYVWQSYEQVEVRIKNFAWGLQKLVKDFGQTGINSMLESTQLKYVITDYACHRFSNTLVALYDTLGADTSEFILNHAEIPVLITTLDKIPNIIALAPKCKYLKSVIIMDGNLHKTPEVKVTMGMGKQALAANGVQLHYFSEVEALGVKNQTAFRLPTPEDVAVISYTSGTTGTPKGAMVTHGNIVSYIRSHYDVGAAPFTTSDVHMCYLPLAHIYEKGNLSTIVVHGGAVGFFRGDTALLLDDIGKLRPTLFASVPRLLNRIYERIIAGAMSGSSLKQALFNRAVEAKLANLKATGSFTHSIWDRLIFSKVSGVLGGRVRLVTSGSAPIASDVLNFLRIAFCCPVVEGYGATETASGGGISFMGDMDPGHIGAPLTCNEVKLASVPEMRYNASDKPFPRGEIWLRGNNIFKGYYKDEEKTKETITEDGWLKTGDIGFIDQKGRIHIIDRKKNIFKLAQGEYVAPEKIENVYQKSNLAAQVYVHGDSLQAELVAIVVPDAEYAIPLAREHGVLPADTPNPGPTAPNAPPHPLLKTVCQSQKIRDLVLKDLNKIGKQHGLKGFEFAKAVHLDAEGFSIENGLLTPTFKLKRNEAGLKFRPQIDVMYKALNEAAAAKGAKL</sequence>
<dbReference type="GO" id="GO:0005524">
    <property type="term" value="F:ATP binding"/>
    <property type="evidence" value="ECO:0007669"/>
    <property type="project" value="UniProtKB-KW"/>
</dbReference>
<dbReference type="EMBL" id="MCGO01000011">
    <property type="protein sequence ID" value="ORY48442.1"/>
    <property type="molecule type" value="Genomic_DNA"/>
</dbReference>
<name>A0A1Y2CN55_9FUNG</name>
<dbReference type="InterPro" id="IPR045311">
    <property type="entry name" value="LC-FACS_euk"/>
</dbReference>
<evidence type="ECO:0000256" key="3">
    <source>
        <dbReference type="ARBA" id="ARBA00022741"/>
    </source>
</evidence>
<evidence type="ECO:0000259" key="8">
    <source>
        <dbReference type="Pfam" id="PF00501"/>
    </source>
</evidence>
<dbReference type="InterPro" id="IPR020845">
    <property type="entry name" value="AMP-binding_CS"/>
</dbReference>
<protein>
    <recommendedName>
        <fullName evidence="6 7">Long-chain-fatty-acid--CoA ligase</fullName>
        <ecNumber evidence="6 7">6.2.1.3</ecNumber>
    </recommendedName>
</protein>